<evidence type="ECO:0000256" key="3">
    <source>
        <dbReference type="ARBA" id="ARBA00022692"/>
    </source>
</evidence>
<dbReference type="Pfam" id="PF06609">
    <property type="entry name" value="TRI12"/>
    <property type="match status" value="1"/>
</dbReference>
<dbReference type="PROSITE" id="PS00216">
    <property type="entry name" value="SUGAR_TRANSPORT_1"/>
    <property type="match status" value="1"/>
</dbReference>
<dbReference type="PANTHER" id="PTHR23501">
    <property type="entry name" value="MAJOR FACILITATOR SUPERFAMILY"/>
    <property type="match status" value="1"/>
</dbReference>
<feature type="transmembrane region" description="Helical" evidence="6">
    <location>
        <begin position="346"/>
        <end position="366"/>
    </location>
</feature>
<dbReference type="GO" id="GO:0005886">
    <property type="term" value="C:plasma membrane"/>
    <property type="evidence" value="ECO:0007669"/>
    <property type="project" value="TreeGrafter"/>
</dbReference>
<dbReference type="InterPro" id="IPR010573">
    <property type="entry name" value="MFS_Str1/Tri12-like"/>
</dbReference>
<dbReference type="OrthoDB" id="4161376at2759"/>
<evidence type="ECO:0000256" key="5">
    <source>
        <dbReference type="ARBA" id="ARBA00023136"/>
    </source>
</evidence>
<keyword evidence="9" id="KW-1185">Reference proteome</keyword>
<keyword evidence="4 6" id="KW-1133">Transmembrane helix</keyword>
<dbReference type="RefSeq" id="XP_028466105.1">
    <property type="nucleotide sequence ID" value="XM_028615324.1"/>
</dbReference>
<feature type="transmembrane region" description="Helical" evidence="6">
    <location>
        <begin position="137"/>
        <end position="157"/>
    </location>
</feature>
<sequence>MASPQGSSKMRDEEKVVTSYHERPVGLDTETGELPSGYFKSASFIGTMFAAQSAWAAGVGSFALAAPLLGTINQEIGPNPQIAWVALAYTLPLAVFQTLVGRLSDLFGRRYFFIFGTLLSLVGCIVCSTAKDVPSLIGGTVLLGVAAAAQLSVTYVVGELVPMKHRFLANAFVFVGVVPFVGIGPAISYAFVLRTSAGWRGCYYLIAAVNAFSLVCWVLFYFPPTFRMLHGTTSKRHVAKRFDYVGLVLFLGGFLILLLGISWGGVVYPWHSPNVIATIAVGGAAMVAFGLWEAFAKLEAPMIPIHLFQNGAWVALVFLCALSASVYYAFSIVWPQMVFGLYTDDLYYGGWLACLVGAGTNIGQMLSSLGRHIGKQKWQLVFSMIVSTATLGAAACVTTTNKNVVAGLMTVGCFFTGYLDSIGLAMVGICIQDQRDIGSAVGIAGTVRGGVATIATAIYSSILANELAKNIPAMVGPAAVESGLPESSVPAFLAGMSGAGDLTAVPGVNEAIVAAGRDAFNWATVHAYRMVFYSTIAFSVVSIVLAFLSPNVDKLMTEKVAATLHGGNLKGVKGEGEKE</sequence>
<feature type="transmembrane region" description="Helical" evidence="6">
    <location>
        <begin position="203"/>
        <end position="222"/>
    </location>
</feature>
<dbReference type="Gene3D" id="1.20.1250.20">
    <property type="entry name" value="MFS general substrate transporter like domains"/>
    <property type="match status" value="2"/>
</dbReference>
<dbReference type="CDD" id="cd06179">
    <property type="entry name" value="MFS_TRI12_like"/>
    <property type="match status" value="1"/>
</dbReference>
<feature type="transmembrane region" description="Helical" evidence="6">
    <location>
        <begin position="112"/>
        <end position="131"/>
    </location>
</feature>
<dbReference type="InterPro" id="IPR020846">
    <property type="entry name" value="MFS_dom"/>
</dbReference>
<comment type="subcellular location">
    <subcellularLocation>
        <location evidence="1">Membrane</location>
        <topology evidence="1">Multi-pass membrane protein</topology>
    </subcellularLocation>
</comment>
<feature type="transmembrane region" description="Helical" evidence="6">
    <location>
        <begin position="313"/>
        <end position="334"/>
    </location>
</feature>
<keyword evidence="2" id="KW-0813">Transport</keyword>
<dbReference type="GO" id="GO:0022857">
    <property type="term" value="F:transmembrane transporter activity"/>
    <property type="evidence" value="ECO:0007669"/>
    <property type="project" value="InterPro"/>
</dbReference>
<gene>
    <name evidence="8" type="ORF">SODALDRAFT_400675</name>
</gene>
<dbReference type="PROSITE" id="PS50850">
    <property type="entry name" value="MFS"/>
    <property type="match status" value="1"/>
</dbReference>
<evidence type="ECO:0000256" key="6">
    <source>
        <dbReference type="SAM" id="Phobius"/>
    </source>
</evidence>
<protein>
    <submittedName>
        <fullName evidence="8">MFS general substrate transporter</fullName>
    </submittedName>
</protein>
<feature type="transmembrane region" description="Helical" evidence="6">
    <location>
        <begin position="441"/>
        <end position="462"/>
    </location>
</feature>
<feature type="transmembrane region" description="Helical" evidence="6">
    <location>
        <begin position="378"/>
        <end position="400"/>
    </location>
</feature>
<feature type="transmembrane region" description="Helical" evidence="6">
    <location>
        <begin position="406"/>
        <end position="429"/>
    </location>
</feature>
<evidence type="ECO:0000256" key="4">
    <source>
        <dbReference type="ARBA" id="ARBA00022989"/>
    </source>
</evidence>
<evidence type="ECO:0000256" key="2">
    <source>
        <dbReference type="ARBA" id="ARBA00022448"/>
    </source>
</evidence>
<evidence type="ECO:0000259" key="7">
    <source>
        <dbReference type="PROSITE" id="PS50850"/>
    </source>
</evidence>
<keyword evidence="5 6" id="KW-0472">Membrane</keyword>
<feature type="transmembrane region" description="Helical" evidence="6">
    <location>
        <begin position="242"/>
        <end position="263"/>
    </location>
</feature>
<feature type="transmembrane region" description="Helical" evidence="6">
    <location>
        <begin position="275"/>
        <end position="292"/>
    </location>
</feature>
<dbReference type="InterPro" id="IPR036259">
    <property type="entry name" value="MFS_trans_sf"/>
</dbReference>
<feature type="transmembrane region" description="Helical" evidence="6">
    <location>
        <begin position="49"/>
        <end position="70"/>
    </location>
</feature>
<evidence type="ECO:0000313" key="8">
    <source>
        <dbReference type="EMBL" id="ROT38299.1"/>
    </source>
</evidence>
<name>A0A3N2PUX6_SODAK</name>
<dbReference type="GeneID" id="39583801"/>
<dbReference type="InterPro" id="IPR053791">
    <property type="entry name" value="MFS_Tri12-like"/>
</dbReference>
<evidence type="ECO:0000313" key="9">
    <source>
        <dbReference type="Proteomes" id="UP000272025"/>
    </source>
</evidence>
<dbReference type="AlphaFoldDB" id="A0A3N2PUX6"/>
<feature type="domain" description="Major facilitator superfamily (MFS) profile" evidence="7">
    <location>
        <begin position="46"/>
        <end position="554"/>
    </location>
</feature>
<feature type="transmembrane region" description="Helical" evidence="6">
    <location>
        <begin position="82"/>
        <end position="100"/>
    </location>
</feature>
<dbReference type="Proteomes" id="UP000272025">
    <property type="component" value="Unassembled WGS sequence"/>
</dbReference>
<feature type="transmembrane region" description="Helical" evidence="6">
    <location>
        <begin position="169"/>
        <end position="191"/>
    </location>
</feature>
<reference evidence="8 9" key="1">
    <citation type="journal article" date="2018" name="Mol. Ecol.">
        <title>The obligate alkalophilic soda-lake fungus Sodiomyces alkalinus has shifted to a protein diet.</title>
        <authorList>
            <person name="Grum-Grzhimaylo A.A."/>
            <person name="Falkoski D.L."/>
            <person name="van den Heuvel J."/>
            <person name="Valero-Jimenez C.A."/>
            <person name="Min B."/>
            <person name="Choi I.G."/>
            <person name="Lipzen A."/>
            <person name="Daum C.G."/>
            <person name="Aanen D.K."/>
            <person name="Tsang A."/>
            <person name="Henrissat B."/>
            <person name="Bilanenko E.N."/>
            <person name="de Vries R.P."/>
            <person name="van Kan J.A.L."/>
            <person name="Grigoriev I.V."/>
            <person name="Debets A.J.M."/>
        </authorList>
    </citation>
    <scope>NUCLEOTIDE SEQUENCE [LARGE SCALE GENOMIC DNA]</scope>
    <source>
        <strain evidence="8 9">F11</strain>
    </source>
</reference>
<dbReference type="PANTHER" id="PTHR23501:SF109">
    <property type="entry name" value="MAJOR FACILITATOR SUPERFAMILY (MFS) PROFILE DOMAIN-CONTAINING PROTEIN-RELATED"/>
    <property type="match status" value="1"/>
</dbReference>
<dbReference type="SUPFAM" id="SSF103473">
    <property type="entry name" value="MFS general substrate transporter"/>
    <property type="match status" value="1"/>
</dbReference>
<dbReference type="EMBL" id="ML119056">
    <property type="protein sequence ID" value="ROT38299.1"/>
    <property type="molecule type" value="Genomic_DNA"/>
</dbReference>
<feature type="transmembrane region" description="Helical" evidence="6">
    <location>
        <begin position="530"/>
        <end position="549"/>
    </location>
</feature>
<organism evidence="8 9">
    <name type="scientific">Sodiomyces alkalinus (strain CBS 110278 / VKM F-3762 / F11)</name>
    <name type="common">Alkaliphilic filamentous fungus</name>
    <dbReference type="NCBI Taxonomy" id="1314773"/>
    <lineage>
        <taxon>Eukaryota</taxon>
        <taxon>Fungi</taxon>
        <taxon>Dikarya</taxon>
        <taxon>Ascomycota</taxon>
        <taxon>Pezizomycotina</taxon>
        <taxon>Sordariomycetes</taxon>
        <taxon>Hypocreomycetidae</taxon>
        <taxon>Glomerellales</taxon>
        <taxon>Plectosphaerellaceae</taxon>
        <taxon>Sodiomyces</taxon>
    </lineage>
</organism>
<proteinExistence type="predicted"/>
<keyword evidence="3 6" id="KW-0812">Transmembrane</keyword>
<accession>A0A3N2PUX6</accession>
<dbReference type="InterPro" id="IPR005829">
    <property type="entry name" value="Sugar_transporter_CS"/>
</dbReference>
<evidence type="ECO:0000256" key="1">
    <source>
        <dbReference type="ARBA" id="ARBA00004141"/>
    </source>
</evidence>